<evidence type="ECO:0000313" key="8">
    <source>
        <dbReference type="Proteomes" id="UP000295192"/>
    </source>
</evidence>
<dbReference type="EMBL" id="LSRL02000046">
    <property type="protein sequence ID" value="TDG47312.1"/>
    <property type="molecule type" value="Genomic_DNA"/>
</dbReference>
<dbReference type="OrthoDB" id="2919105at2759"/>
<dbReference type="InterPro" id="IPR026590">
    <property type="entry name" value="Ssirtuin_cat_dom"/>
</dbReference>
<dbReference type="STRING" id="7232.A0A484BGC7"/>
<keyword evidence="8" id="KW-1185">Reference proteome</keyword>
<protein>
    <recommendedName>
        <fullName evidence="1">protein acetyllysine N-acetyltransferase</fullName>
        <ecNumber evidence="1">2.3.1.286</ecNumber>
    </recommendedName>
</protein>
<dbReference type="GO" id="GO:0000122">
    <property type="term" value="P:negative regulation of transcription by RNA polymerase II"/>
    <property type="evidence" value="ECO:0007669"/>
    <property type="project" value="TreeGrafter"/>
</dbReference>
<comment type="caution">
    <text evidence="7">The sequence shown here is derived from an EMBL/GenBank/DDBJ whole genome shotgun (WGS) entry which is preliminary data.</text>
</comment>
<dbReference type="GO" id="GO:0070403">
    <property type="term" value="F:NAD+ binding"/>
    <property type="evidence" value="ECO:0007669"/>
    <property type="project" value="TreeGrafter"/>
</dbReference>
<accession>A0A484BGC7</accession>
<dbReference type="AlphaFoldDB" id="A0A484BGC7"/>
<dbReference type="GO" id="GO:0003714">
    <property type="term" value="F:transcription corepressor activity"/>
    <property type="evidence" value="ECO:0007669"/>
    <property type="project" value="TreeGrafter"/>
</dbReference>
<dbReference type="Proteomes" id="UP000295192">
    <property type="component" value="Unassembled WGS sequence"/>
</dbReference>
<evidence type="ECO:0000313" key="7">
    <source>
        <dbReference type="EMBL" id="TDG47312.1"/>
    </source>
</evidence>
<feature type="domain" description="Deacetylase sirtuin-type" evidence="6">
    <location>
        <begin position="1"/>
        <end position="92"/>
    </location>
</feature>
<evidence type="ECO:0000256" key="5">
    <source>
        <dbReference type="PROSITE-ProRule" id="PRU00236"/>
    </source>
</evidence>
<evidence type="ECO:0000256" key="1">
    <source>
        <dbReference type="ARBA" id="ARBA00012928"/>
    </source>
</evidence>
<dbReference type="InterPro" id="IPR050134">
    <property type="entry name" value="NAD-dep_sirtuin_deacylases"/>
</dbReference>
<keyword evidence="2" id="KW-0479">Metal-binding</keyword>
<dbReference type="GO" id="GO:0005634">
    <property type="term" value="C:nucleus"/>
    <property type="evidence" value="ECO:0007669"/>
    <property type="project" value="TreeGrafter"/>
</dbReference>
<gene>
    <name evidence="7" type="ORF">AWZ03_006305</name>
</gene>
<keyword evidence="3" id="KW-0862">Zinc</keyword>
<sequence>MQDNVLDWEHDLPERDLDMAFMHSTLADVNITLGTTLQIVPSGNLPLKNLKHGGKLVICNLQPTKHDKKAFLNISCYIDNILEKVCKRLGVEIPEYSEDCDPTKNDNISEWTLPQEYVKELDKRFKEYQKTFAKSNKSTLINKKRIKKRKRSE</sequence>
<evidence type="ECO:0000256" key="2">
    <source>
        <dbReference type="ARBA" id="ARBA00022723"/>
    </source>
</evidence>
<evidence type="ECO:0000256" key="3">
    <source>
        <dbReference type="ARBA" id="ARBA00022833"/>
    </source>
</evidence>
<dbReference type="GO" id="GO:0046969">
    <property type="term" value="F:histone H3K9 deacetylase activity, NAD-dependent"/>
    <property type="evidence" value="ECO:0007669"/>
    <property type="project" value="TreeGrafter"/>
</dbReference>
<evidence type="ECO:0000256" key="4">
    <source>
        <dbReference type="ARBA" id="ARBA00023027"/>
    </source>
</evidence>
<dbReference type="InterPro" id="IPR029035">
    <property type="entry name" value="DHS-like_NAD/FAD-binding_dom"/>
</dbReference>
<comment type="caution">
    <text evidence="5">Lacks conserved residue(s) required for the propagation of feature annotation.</text>
</comment>
<proteinExistence type="predicted"/>
<name>A0A484BGC7_DRONA</name>
<dbReference type="Gene3D" id="3.40.50.1220">
    <property type="entry name" value="TPP-binding domain"/>
    <property type="match status" value="1"/>
</dbReference>
<dbReference type="PROSITE" id="PS50305">
    <property type="entry name" value="SIRTUIN"/>
    <property type="match status" value="1"/>
</dbReference>
<reference evidence="7 8" key="1">
    <citation type="journal article" date="2019" name="J. Hered.">
        <title>An Improved Genome Assembly for Drosophila navojoa, the Basal Species in the mojavensis Cluster.</title>
        <authorList>
            <person name="Vanderlinde T."/>
            <person name="Dupim E.G."/>
            <person name="Nazario-Yepiz N.O."/>
            <person name="Carvalho A.B."/>
        </authorList>
    </citation>
    <scope>NUCLEOTIDE SEQUENCE [LARGE SCALE GENOMIC DNA]</scope>
    <source>
        <strain evidence="7">Navoj_Jal97</strain>
        <tissue evidence="7">Whole organism</tissue>
    </source>
</reference>
<dbReference type="SUPFAM" id="SSF52467">
    <property type="entry name" value="DHS-like NAD/FAD-binding domain"/>
    <property type="match status" value="1"/>
</dbReference>
<dbReference type="PANTHER" id="PTHR11085:SF12">
    <property type="entry name" value="NAD-DEPENDENT PROTEIN DEACYLASE SIRTUIN-6"/>
    <property type="match status" value="1"/>
</dbReference>
<keyword evidence="4" id="KW-0520">NAD</keyword>
<dbReference type="EC" id="2.3.1.286" evidence="1"/>
<dbReference type="GO" id="GO:0046872">
    <property type="term" value="F:metal ion binding"/>
    <property type="evidence" value="ECO:0007669"/>
    <property type="project" value="UniProtKB-KW"/>
</dbReference>
<organism evidence="7 8">
    <name type="scientific">Drosophila navojoa</name>
    <name type="common">Fruit fly</name>
    <dbReference type="NCBI Taxonomy" id="7232"/>
    <lineage>
        <taxon>Eukaryota</taxon>
        <taxon>Metazoa</taxon>
        <taxon>Ecdysozoa</taxon>
        <taxon>Arthropoda</taxon>
        <taxon>Hexapoda</taxon>
        <taxon>Insecta</taxon>
        <taxon>Pterygota</taxon>
        <taxon>Neoptera</taxon>
        <taxon>Endopterygota</taxon>
        <taxon>Diptera</taxon>
        <taxon>Brachycera</taxon>
        <taxon>Muscomorpha</taxon>
        <taxon>Ephydroidea</taxon>
        <taxon>Drosophilidae</taxon>
        <taxon>Drosophila</taxon>
    </lineage>
</organism>
<dbReference type="PANTHER" id="PTHR11085">
    <property type="entry name" value="NAD-DEPENDENT PROTEIN DEACYLASE SIRTUIN-5, MITOCHONDRIAL-RELATED"/>
    <property type="match status" value="1"/>
</dbReference>
<evidence type="ECO:0000259" key="6">
    <source>
        <dbReference type="PROSITE" id="PS50305"/>
    </source>
</evidence>